<dbReference type="GO" id="GO:0005739">
    <property type="term" value="C:mitochondrion"/>
    <property type="evidence" value="ECO:0007669"/>
    <property type="project" value="TreeGrafter"/>
</dbReference>
<organism evidence="3 4">
    <name type="scientific">Haemaphysalis longicornis</name>
    <name type="common">Bush tick</name>
    <dbReference type="NCBI Taxonomy" id="44386"/>
    <lineage>
        <taxon>Eukaryota</taxon>
        <taxon>Metazoa</taxon>
        <taxon>Ecdysozoa</taxon>
        <taxon>Arthropoda</taxon>
        <taxon>Chelicerata</taxon>
        <taxon>Arachnida</taxon>
        <taxon>Acari</taxon>
        <taxon>Parasitiformes</taxon>
        <taxon>Ixodida</taxon>
        <taxon>Ixodoidea</taxon>
        <taxon>Ixodidae</taxon>
        <taxon>Haemaphysalinae</taxon>
        <taxon>Haemaphysalis</taxon>
    </lineage>
</organism>
<dbReference type="PANTHER" id="PTHR42886:SF29">
    <property type="entry name" value="PUMMELIG, ISOFORM A"/>
    <property type="match status" value="1"/>
</dbReference>
<protein>
    <recommendedName>
        <fullName evidence="2">AB hydrolase-1 domain-containing protein</fullName>
    </recommendedName>
</protein>
<gene>
    <name evidence="3" type="ORF">HPB48_002228</name>
</gene>
<proteinExistence type="inferred from homology"/>
<evidence type="ECO:0000313" key="3">
    <source>
        <dbReference type="EMBL" id="KAH9362250.1"/>
    </source>
</evidence>
<reference evidence="3 4" key="1">
    <citation type="journal article" date="2020" name="Cell">
        <title>Large-Scale Comparative Analyses of Tick Genomes Elucidate Their Genetic Diversity and Vector Capacities.</title>
        <authorList>
            <consortium name="Tick Genome and Microbiome Consortium (TIGMIC)"/>
            <person name="Jia N."/>
            <person name="Wang J."/>
            <person name="Shi W."/>
            <person name="Du L."/>
            <person name="Sun Y."/>
            <person name="Zhan W."/>
            <person name="Jiang J.F."/>
            <person name="Wang Q."/>
            <person name="Zhang B."/>
            <person name="Ji P."/>
            <person name="Bell-Sakyi L."/>
            <person name="Cui X.M."/>
            <person name="Yuan T.T."/>
            <person name="Jiang B.G."/>
            <person name="Yang W.F."/>
            <person name="Lam T.T."/>
            <person name="Chang Q.C."/>
            <person name="Ding S.J."/>
            <person name="Wang X.J."/>
            <person name="Zhu J.G."/>
            <person name="Ruan X.D."/>
            <person name="Zhao L."/>
            <person name="Wei J.T."/>
            <person name="Ye R.Z."/>
            <person name="Que T.C."/>
            <person name="Du C.H."/>
            <person name="Zhou Y.H."/>
            <person name="Cheng J.X."/>
            <person name="Dai P.F."/>
            <person name="Guo W.B."/>
            <person name="Han X.H."/>
            <person name="Huang E.J."/>
            <person name="Li L.F."/>
            <person name="Wei W."/>
            <person name="Gao Y.C."/>
            <person name="Liu J.Z."/>
            <person name="Shao H.Z."/>
            <person name="Wang X."/>
            <person name="Wang C.C."/>
            <person name="Yang T.C."/>
            <person name="Huo Q.B."/>
            <person name="Li W."/>
            <person name="Chen H.Y."/>
            <person name="Chen S.E."/>
            <person name="Zhou L.G."/>
            <person name="Ni X.B."/>
            <person name="Tian J.H."/>
            <person name="Sheng Y."/>
            <person name="Liu T."/>
            <person name="Pan Y.S."/>
            <person name="Xia L.Y."/>
            <person name="Li J."/>
            <person name="Zhao F."/>
            <person name="Cao W.C."/>
        </authorList>
    </citation>
    <scope>NUCLEOTIDE SEQUENCE [LARGE SCALE GENOMIC DNA]</scope>
    <source>
        <strain evidence="3">HaeL-2018</strain>
    </source>
</reference>
<dbReference type="Pfam" id="PF00561">
    <property type="entry name" value="Abhydrolase_1"/>
    <property type="match status" value="1"/>
</dbReference>
<dbReference type="AlphaFoldDB" id="A0A9J6FGP8"/>
<dbReference type="Gene3D" id="3.40.50.1820">
    <property type="entry name" value="alpha/beta hydrolase"/>
    <property type="match status" value="1"/>
</dbReference>
<dbReference type="OrthoDB" id="7457040at2759"/>
<dbReference type="GO" id="GO:0006654">
    <property type="term" value="P:phosphatidic acid biosynthetic process"/>
    <property type="evidence" value="ECO:0007669"/>
    <property type="project" value="TreeGrafter"/>
</dbReference>
<dbReference type="GO" id="GO:0005811">
    <property type="term" value="C:lipid droplet"/>
    <property type="evidence" value="ECO:0007669"/>
    <property type="project" value="TreeGrafter"/>
</dbReference>
<dbReference type="InterPro" id="IPR029058">
    <property type="entry name" value="AB_hydrolase_fold"/>
</dbReference>
<evidence type="ECO:0000256" key="1">
    <source>
        <dbReference type="ARBA" id="ARBA00038097"/>
    </source>
</evidence>
<sequence>MHHNCCPTRQMTGPRIEAWRVQMQLERFVLLGHSLGGFLCSSYALRYPRHVAHLVLEDPWGFPVFDPAKSGGKRSAHWFGPLQAYCNRFNVLSGLRASGLLGPFILQAALSGAHGLFGGMVTDPTAIPNYVYHCNVRRPT</sequence>
<comment type="similarity">
    <text evidence="1">Belongs to the peptidase S33 family. ABHD4/ABHD5 subfamily.</text>
</comment>
<dbReference type="GO" id="GO:0042171">
    <property type="term" value="F:lysophosphatidic acid acyltransferase activity"/>
    <property type="evidence" value="ECO:0007669"/>
    <property type="project" value="TreeGrafter"/>
</dbReference>
<feature type="domain" description="AB hydrolase-1" evidence="2">
    <location>
        <begin position="22"/>
        <end position="80"/>
    </location>
</feature>
<dbReference type="OMA" id="EAWRVQM"/>
<dbReference type="GO" id="GO:0052689">
    <property type="term" value="F:carboxylic ester hydrolase activity"/>
    <property type="evidence" value="ECO:0007669"/>
    <property type="project" value="TreeGrafter"/>
</dbReference>
<dbReference type="SUPFAM" id="SSF53474">
    <property type="entry name" value="alpha/beta-Hydrolases"/>
    <property type="match status" value="1"/>
</dbReference>
<dbReference type="InterPro" id="IPR000073">
    <property type="entry name" value="AB_hydrolase_1"/>
</dbReference>
<dbReference type="GO" id="GO:0055088">
    <property type="term" value="P:lipid homeostasis"/>
    <property type="evidence" value="ECO:0007669"/>
    <property type="project" value="TreeGrafter"/>
</dbReference>
<dbReference type="Proteomes" id="UP000821853">
    <property type="component" value="Chromosome 1"/>
</dbReference>
<comment type="caution">
    <text evidence="3">The sequence shown here is derived from an EMBL/GenBank/DDBJ whole genome shotgun (WGS) entry which is preliminary data.</text>
</comment>
<dbReference type="PANTHER" id="PTHR42886">
    <property type="entry name" value="RE40534P-RELATED"/>
    <property type="match status" value="1"/>
</dbReference>
<dbReference type="EMBL" id="JABSTR010000001">
    <property type="protein sequence ID" value="KAH9362250.1"/>
    <property type="molecule type" value="Genomic_DNA"/>
</dbReference>
<keyword evidence="4" id="KW-1185">Reference proteome</keyword>
<evidence type="ECO:0000259" key="2">
    <source>
        <dbReference type="Pfam" id="PF00561"/>
    </source>
</evidence>
<accession>A0A9J6FGP8</accession>
<name>A0A9J6FGP8_HAELO</name>
<evidence type="ECO:0000313" key="4">
    <source>
        <dbReference type="Proteomes" id="UP000821853"/>
    </source>
</evidence>
<dbReference type="VEuPathDB" id="VectorBase:HLOH_043661"/>